<evidence type="ECO:0000313" key="9">
    <source>
        <dbReference type="Proteomes" id="UP000583127"/>
    </source>
</evidence>
<dbReference type="GO" id="GO:0008199">
    <property type="term" value="F:ferric iron binding"/>
    <property type="evidence" value="ECO:0007669"/>
    <property type="project" value="InterPro"/>
</dbReference>
<name>A0A7X9ZXA0_9BURK</name>
<dbReference type="InterPro" id="IPR015889">
    <property type="entry name" value="Intradiol_dOase_core"/>
</dbReference>
<reference evidence="8 9" key="1">
    <citation type="submission" date="2020-04" db="EMBL/GenBank/DDBJ databases">
        <title>Paraburkholderia sp. G-4-1-8 isolated from soil.</title>
        <authorList>
            <person name="Dahal R.H."/>
        </authorList>
    </citation>
    <scope>NUCLEOTIDE SEQUENCE [LARGE SCALE GENOMIC DNA]</scope>
    <source>
        <strain evidence="8 9">G-4-1-8</strain>
    </source>
</reference>
<comment type="similarity">
    <text evidence="2">Belongs to the intradiol ring-cleavage dioxygenase family.</text>
</comment>
<accession>A0A7X9ZXA0</accession>
<dbReference type="RefSeq" id="WP_169498160.1">
    <property type="nucleotide sequence ID" value="NZ_JABBFZ010000006.1"/>
</dbReference>
<dbReference type="PROSITE" id="PS00083">
    <property type="entry name" value="INTRADIOL_DIOXYGENAS"/>
    <property type="match status" value="1"/>
</dbReference>
<dbReference type="Proteomes" id="UP000583127">
    <property type="component" value="Unassembled WGS sequence"/>
</dbReference>
<keyword evidence="9" id="KW-1185">Reference proteome</keyword>
<proteinExistence type="inferred from homology"/>
<organism evidence="8 9">
    <name type="scientific">Paraburkholderia antibiotica</name>
    <dbReference type="NCBI Taxonomy" id="2728839"/>
    <lineage>
        <taxon>Bacteria</taxon>
        <taxon>Pseudomonadati</taxon>
        <taxon>Pseudomonadota</taxon>
        <taxon>Betaproteobacteria</taxon>
        <taxon>Burkholderiales</taxon>
        <taxon>Burkholderiaceae</taxon>
        <taxon>Paraburkholderia</taxon>
    </lineage>
</organism>
<dbReference type="GO" id="GO:0009712">
    <property type="term" value="P:catechol-containing compound metabolic process"/>
    <property type="evidence" value="ECO:0007669"/>
    <property type="project" value="InterPro"/>
</dbReference>
<comment type="cofactor">
    <cofactor evidence="1">
        <name>Fe(3+)</name>
        <dbReference type="ChEBI" id="CHEBI:29034"/>
    </cofactor>
</comment>
<dbReference type="GO" id="GO:0018576">
    <property type="term" value="F:catechol 1,2-dioxygenase activity"/>
    <property type="evidence" value="ECO:0007669"/>
    <property type="project" value="InterPro"/>
</dbReference>
<gene>
    <name evidence="8" type="ORF">HHL14_13840</name>
</gene>
<sequence length="291" mass="32624">MAINNKDPERALTEQVVASFANTPDERLRTLMQALVRHMHAFVREVEPTESEWMSAIRFLTDTGKMCDDLVRQEFILLSDTLGVSMLVDAINHRLATGATDTTVFGPFYIRGMPERAYGENIALSPGTPALVHGRVLSTDGKPIADAVLDVWQTAENGMYSGQDTEQPHGNLRGRFRTDAEGRYAISTIVPVSYPIPTDGPVGRMLNATGRHPWRPAHLHFMIDAPGHRTLVTHVFDREDTYLDSDAVFGVKPSLLVDYRERPADHELARRFGFDGPFREARYDFVLDRSA</sequence>
<dbReference type="CDD" id="cd03461">
    <property type="entry name" value="1_2-HQD"/>
    <property type="match status" value="1"/>
</dbReference>
<protein>
    <submittedName>
        <fullName evidence="8">Intradiol ring-cleavage dioxygenase</fullName>
    </submittedName>
</protein>
<evidence type="ECO:0000256" key="4">
    <source>
        <dbReference type="ARBA" id="ARBA00022964"/>
    </source>
</evidence>
<dbReference type="Pfam" id="PF00775">
    <property type="entry name" value="Dioxygenase_C"/>
    <property type="match status" value="1"/>
</dbReference>
<keyword evidence="5" id="KW-0560">Oxidoreductase</keyword>
<evidence type="ECO:0000256" key="6">
    <source>
        <dbReference type="ARBA" id="ARBA00023004"/>
    </source>
</evidence>
<dbReference type="Pfam" id="PF04444">
    <property type="entry name" value="Dioxygenase_N"/>
    <property type="match status" value="1"/>
</dbReference>
<evidence type="ECO:0000313" key="8">
    <source>
        <dbReference type="EMBL" id="NML31914.1"/>
    </source>
</evidence>
<evidence type="ECO:0000256" key="3">
    <source>
        <dbReference type="ARBA" id="ARBA00022723"/>
    </source>
</evidence>
<keyword evidence="4 8" id="KW-0223">Dioxygenase</keyword>
<dbReference type="EMBL" id="JABBFZ010000006">
    <property type="protein sequence ID" value="NML31914.1"/>
    <property type="molecule type" value="Genomic_DNA"/>
</dbReference>
<evidence type="ECO:0000256" key="2">
    <source>
        <dbReference type="ARBA" id="ARBA00007825"/>
    </source>
</evidence>
<dbReference type="PANTHER" id="PTHR33711">
    <property type="entry name" value="DIOXYGENASE, PUTATIVE (AFU_ORTHOLOGUE AFUA_2G02910)-RELATED"/>
    <property type="match status" value="1"/>
</dbReference>
<feature type="domain" description="Intradiol ring-cleavage dioxygenases" evidence="7">
    <location>
        <begin position="132"/>
        <end position="160"/>
    </location>
</feature>
<evidence type="ECO:0000256" key="1">
    <source>
        <dbReference type="ARBA" id="ARBA00001965"/>
    </source>
</evidence>
<comment type="caution">
    <text evidence="8">The sequence shown here is derived from an EMBL/GenBank/DDBJ whole genome shotgun (WGS) entry which is preliminary data.</text>
</comment>
<dbReference type="InterPro" id="IPR000627">
    <property type="entry name" value="Intradiol_dOase_C"/>
</dbReference>
<evidence type="ECO:0000256" key="5">
    <source>
        <dbReference type="ARBA" id="ARBA00023002"/>
    </source>
</evidence>
<dbReference type="AlphaFoldDB" id="A0A7X9ZXA0"/>
<dbReference type="Gene3D" id="2.60.130.10">
    <property type="entry name" value="Aromatic compound dioxygenase"/>
    <property type="match status" value="1"/>
</dbReference>
<dbReference type="InterPro" id="IPR039390">
    <property type="entry name" value="1_2-HQD/HQD"/>
</dbReference>
<keyword evidence="6" id="KW-0408">Iron</keyword>
<keyword evidence="3" id="KW-0479">Metal-binding</keyword>
<dbReference type="InterPro" id="IPR050770">
    <property type="entry name" value="Intradiol_RC_Dioxygenase"/>
</dbReference>
<dbReference type="PANTHER" id="PTHR33711:SF7">
    <property type="entry name" value="INTRADIOL RING-CLEAVAGE DIOXYGENASES DOMAIN-CONTAINING PROTEIN-RELATED"/>
    <property type="match status" value="1"/>
</dbReference>
<dbReference type="SUPFAM" id="SSF49482">
    <property type="entry name" value="Aromatic compound dioxygenase"/>
    <property type="match status" value="1"/>
</dbReference>
<evidence type="ECO:0000259" key="7">
    <source>
        <dbReference type="PROSITE" id="PS00083"/>
    </source>
</evidence>
<dbReference type="InterPro" id="IPR007535">
    <property type="entry name" value="Catechol_dOase_N"/>
</dbReference>